<accession>A0A1F5RGD8</accession>
<dbReference type="Pfam" id="PF18854">
    <property type="entry name" value="baeRF_family10"/>
    <property type="match status" value="1"/>
</dbReference>
<comment type="caution">
    <text evidence="1">The sequence shown here is derived from an EMBL/GenBank/DDBJ whole genome shotgun (WGS) entry which is preliminary data.</text>
</comment>
<dbReference type="Gene3D" id="3.30.420.60">
    <property type="entry name" value="eRF1 domain 2"/>
    <property type="match status" value="1"/>
</dbReference>
<dbReference type="InterPro" id="IPR029064">
    <property type="entry name" value="Ribosomal_eL30-like_sf"/>
</dbReference>
<name>A0A1F5RGD8_9BACT</name>
<reference evidence="1 2" key="1">
    <citation type="journal article" date="2016" name="Nat. Commun.">
        <title>Thousands of microbial genomes shed light on interconnected biogeochemical processes in an aquifer system.</title>
        <authorList>
            <person name="Anantharaman K."/>
            <person name="Brown C.T."/>
            <person name="Hug L.A."/>
            <person name="Sharon I."/>
            <person name="Castelle C.J."/>
            <person name="Probst A.J."/>
            <person name="Thomas B.C."/>
            <person name="Singh A."/>
            <person name="Wilkins M.J."/>
            <person name="Karaoz U."/>
            <person name="Brodie E.L."/>
            <person name="Williams K.H."/>
            <person name="Hubbard S.S."/>
            <person name="Banfield J.F."/>
        </authorList>
    </citation>
    <scope>NUCLEOTIDE SEQUENCE [LARGE SCALE GENOMIC DNA]</scope>
</reference>
<gene>
    <name evidence="1" type="ORF">A2024_11310</name>
</gene>
<evidence type="ECO:0000313" key="1">
    <source>
        <dbReference type="EMBL" id="OGF13505.1"/>
    </source>
</evidence>
<sequence>MSTDIKKSLRELTKMQPGEGYVLSVYVNAAPDGKGRRSYNVFLKKKFNEIEKSLNPHSPEAESFPKDVKEINRYLEEDLKPESKGAALFISQSKKIFKSFQTVLPLANRVIVSRVPFIYPLARMSDNYYPYGVIISDEKQARMLKIYLGNLEEEADIVTAADDISAKGYETRKGRLGLSDEKHQRHLKDLRAKHVKSVIREAQRFFQGDTAHLLVAAENGTLAEINRQLPAALKDKVITTAKFDIKSPNKKVLDESLKLFHDLENQESQRIAREAVVLAKSKGGRAMLGTKAILAALQDGRAETLVISEKYSGQGWQCADCLMLGALGKPKVCVYCGGKAIDKDPDMKEEMVGLALRHGVKVEFVEGSAELDQNGGIGVLMKNR</sequence>
<dbReference type="Gene3D" id="3.30.1330.30">
    <property type="match status" value="1"/>
</dbReference>
<organism evidence="1 2">
    <name type="scientific">Candidatus Edwardsbacteria bacterium GWF2_54_11</name>
    <dbReference type="NCBI Taxonomy" id="1817851"/>
    <lineage>
        <taxon>Bacteria</taxon>
        <taxon>Candidatus Edwardsiibacteriota</taxon>
    </lineage>
</organism>
<proteinExistence type="predicted"/>
<protein>
    <recommendedName>
        <fullName evidence="3">eRF1 domain-containing protein</fullName>
    </recommendedName>
</protein>
<evidence type="ECO:0000313" key="2">
    <source>
        <dbReference type="Proteomes" id="UP000177230"/>
    </source>
</evidence>
<evidence type="ECO:0008006" key="3">
    <source>
        <dbReference type="Google" id="ProtNLM"/>
    </source>
</evidence>
<dbReference type="InterPro" id="IPR041202">
    <property type="entry name" value="BaeRF_family10"/>
</dbReference>
<dbReference type="InterPro" id="IPR042226">
    <property type="entry name" value="eFR1_2_sf"/>
</dbReference>
<dbReference type="SUPFAM" id="SSF55315">
    <property type="entry name" value="L30e-like"/>
    <property type="match status" value="1"/>
</dbReference>
<dbReference type="Proteomes" id="UP000177230">
    <property type="component" value="Unassembled WGS sequence"/>
</dbReference>
<dbReference type="EMBL" id="MFFM01000016">
    <property type="protein sequence ID" value="OGF13505.1"/>
    <property type="molecule type" value="Genomic_DNA"/>
</dbReference>
<dbReference type="AlphaFoldDB" id="A0A1F5RGD8"/>